<accession>A0ABM8BEJ3</accession>
<evidence type="ECO:0000256" key="7">
    <source>
        <dbReference type="SAM" id="MobiDB-lite"/>
    </source>
</evidence>
<dbReference type="Gene3D" id="1.20.1270.70">
    <property type="entry name" value="Designed single chain three-helix bundle"/>
    <property type="match status" value="12"/>
</dbReference>
<feature type="active site" description="Charge relay system" evidence="5">
    <location>
        <position position="485"/>
    </location>
</feature>
<feature type="compositionally biased region" description="Low complexity" evidence="7">
    <location>
        <begin position="1907"/>
        <end position="1967"/>
    </location>
</feature>
<evidence type="ECO:0000256" key="1">
    <source>
        <dbReference type="ARBA" id="ARBA00011073"/>
    </source>
</evidence>
<name>A0ABM8BEJ3_9BIFI</name>
<dbReference type="InterPro" id="IPR022398">
    <property type="entry name" value="Peptidase_S8_His-AS"/>
</dbReference>
<organism evidence="10 11">
    <name type="scientific">Bombiscardovia apis</name>
    <dbReference type="NCBI Taxonomy" id="2932182"/>
    <lineage>
        <taxon>Bacteria</taxon>
        <taxon>Bacillati</taxon>
        <taxon>Actinomycetota</taxon>
        <taxon>Actinomycetes</taxon>
        <taxon>Bifidobacteriales</taxon>
        <taxon>Bifidobacteriaceae</taxon>
        <taxon>Bombiscardovia</taxon>
    </lineage>
</organism>
<keyword evidence="8" id="KW-0812">Transmembrane</keyword>
<evidence type="ECO:0000256" key="5">
    <source>
        <dbReference type="PROSITE-ProRule" id="PRU01240"/>
    </source>
</evidence>
<dbReference type="PANTHER" id="PTHR43806">
    <property type="entry name" value="PEPTIDASE S8"/>
    <property type="match status" value="1"/>
</dbReference>
<reference evidence="10 11" key="1">
    <citation type="journal article" date="2023" name="Microbiol. Spectr.">
        <title>Symbiosis of Carpenter Bees with Uncharacterized Lactic Acid Bacteria Showing NAD Auxotrophy.</title>
        <authorList>
            <person name="Kawasaki S."/>
            <person name="Ozawa K."/>
            <person name="Mori T."/>
            <person name="Yamamoto A."/>
            <person name="Ito M."/>
            <person name="Ohkuma M."/>
            <person name="Sakamoto M."/>
            <person name="Matsutani M."/>
        </authorList>
    </citation>
    <scope>NUCLEOTIDE SEQUENCE [LARGE SCALE GENOMIC DNA]</scope>
    <source>
        <strain evidence="10 11">KimH</strain>
    </source>
</reference>
<gene>
    <name evidence="10" type="ORF">KIMH_14490</name>
</gene>
<dbReference type="PROSITE" id="PS00137">
    <property type="entry name" value="SUBTILASE_HIS"/>
    <property type="match status" value="1"/>
</dbReference>
<evidence type="ECO:0000256" key="8">
    <source>
        <dbReference type="SAM" id="Phobius"/>
    </source>
</evidence>
<dbReference type="CDD" id="cd07474">
    <property type="entry name" value="Peptidases_S8_subtilisin_Vpr-like"/>
    <property type="match status" value="1"/>
</dbReference>
<evidence type="ECO:0000313" key="10">
    <source>
        <dbReference type="EMBL" id="BDR55338.1"/>
    </source>
</evidence>
<dbReference type="Gene3D" id="3.40.50.200">
    <property type="entry name" value="Peptidase S8/S53 domain"/>
    <property type="match status" value="1"/>
</dbReference>
<keyword evidence="4 5" id="KW-0720">Serine protease</keyword>
<comment type="similarity">
    <text evidence="1 5 6">Belongs to the peptidase S8 family.</text>
</comment>
<dbReference type="InterPro" id="IPR015500">
    <property type="entry name" value="Peptidase_S8_subtilisin-rel"/>
</dbReference>
<keyword evidence="8" id="KW-1133">Transmembrane helix</keyword>
<dbReference type="InterPro" id="IPR000209">
    <property type="entry name" value="Peptidase_S8/S53_dom"/>
</dbReference>
<dbReference type="PRINTS" id="PR00723">
    <property type="entry name" value="SUBTILISIN"/>
</dbReference>
<evidence type="ECO:0000256" key="4">
    <source>
        <dbReference type="ARBA" id="ARBA00022825"/>
    </source>
</evidence>
<dbReference type="Pfam" id="PF07554">
    <property type="entry name" value="FIVAR"/>
    <property type="match status" value="12"/>
</dbReference>
<feature type="transmembrane region" description="Helical" evidence="8">
    <location>
        <begin position="2022"/>
        <end position="2039"/>
    </location>
</feature>
<dbReference type="SUPFAM" id="SSF52743">
    <property type="entry name" value="Subtilisin-like"/>
    <property type="match status" value="1"/>
</dbReference>
<dbReference type="Pfam" id="PF00082">
    <property type="entry name" value="Peptidase_S8"/>
    <property type="match status" value="1"/>
</dbReference>
<dbReference type="InterPro" id="IPR050131">
    <property type="entry name" value="Peptidase_S8_subtilisin-like"/>
</dbReference>
<dbReference type="EMBL" id="AP026800">
    <property type="protein sequence ID" value="BDR55338.1"/>
    <property type="molecule type" value="Genomic_DNA"/>
</dbReference>
<sequence>MRKSWGQFVAILAAIATLMVACVGLPGRAYAVGDAVSGRGHVAPEIERADGSVVAFIKVKASSGIERKLQTKAQLDMQRSGLSETQKEDKAKQNGRATAQQAEQVADSTFAQLQSLNPSAVKLYTTGSAISGVAVKADAQALRTLAEQSPSVASVTRVTAMEPLNKNSGAQPQGGSEPQLYNESVGHIGAVDAWAQTGHTGQGVNIAVIDTGLDYTHVDFGGPGTTAAYQTASASTANPLTDPSIRPLVDASKYKGGHDFAGSAYQSSSDVPAPDDNPIDGAASAHGTHVAGIAAGYGVKTDSTRFSGDYTQLTSADTDNMKIAPGSAPKAGIYALKVFGDHGGTTGLSTQAIDWVVQHNLSAPLADKISVVSLSLGAIFGQTDCSEIDAINALASDGVLTVAAAGNNGDLTDSTGSPASAKSALSVAASWTLGPAQDAVASFTSRGLHGSYDGTNKPDVSAPGQYIISASSQTGTNSVMKSGTSMATPYTSGTAALVYEAHPGWSGAQVKQQIINTADHDVTYTGGAYGPVRVGTGRIDALAAVNNTVHASGPDAQVVSVGFGIAQVPQTGYSDSKVITVTNTDSQSHSYQLAYQPRTSSPGVNYSLSTTNLTVPAGSSAQFSVDLSISDQSLMRKTRDPSQAAQFDSEHTSYVSDATGIVELTPTGPPSTGATSLRVAVAVAPKPISETSTVYKQRIDGSRQLEVSGHGLNQGADEETYKSQVAPMVLGAESPVKNTHFTHFRHLLDSGDIRAIGHSSTAPQLADPSQGMVSFGVVTDKAWGRVGDEYLVQPEVYLDTNNDGQADYVITATNLTTNNSRLDSAKAVTYQLDASGHRMARVNTESIDDAFISDSHQMVLSTKLSALGFTATDTQASIAYKVDVASGYAYSAVDSAGSFVQTVFDAYHPSLWFGSNAASGSGQTFFDEQDGEKIPAHTAPLQGGNDKVLLLHTLGLAPVASTDAPVIDIVNLSTVDASALRAEVAICTGLNASAYTPASWASLQTALTQAQTVLGNVDASQAEVNQALANLQAARSALVPVTPPANKTLLQNEVTASSALQQADYTAASWAPFATALAAAQSVLADANTTQNQVDAALTTLQSARSGLVLKPVTNKTQLQAEINTSVALVQADYTPATWAPFATALADAQSVFADTDATQQQVDAAYAALHSARTALGIIPANTTLLQAEVNASTGVIQSDYTAASWALFASNLVAAQGVLAAANPTQSQVDAAYNSLHTARLALSPVPANKTALQTEVNTSVALAQSDYTAVSWTPFAAALADAQAALANAAALQSQVDAAYAALSQARNGLVHVQTVSKTQLQAEVNAATALVESDYTPASWSQVATALSTAQTVLANPVASQQQIDSAYTALNTARLALVLTQVNKAQLQAEVNASAVLVQSDYTPASWAPFTAALSAAQTVLANANAPQSQVDAAYTALNTARQALVLVQANKTQLQAEVTASAVLVQADYTAASWTPFASALSAAQLVLANANATQSQVDAAYTTLSAARTALVQVQTVNKAQLQAEVTVASGLVAGDYTQNTWTPFAAALSAAQSVLADATATQAQVDAAYNTLAQARGALVPVPVVNKTLLQAEVASALTLVRSDYVASSWPAFASALSNAQAVLADAAATQAQVNAALTSLQNTRAALVPVPVVNKAALQAEVTIVQTLVRSDYTPASWSALATALTSAQSVLADAAATQNQVDAALTSLQGARAALVPVANKALLQAEVAVAGAHSQADYTATSWSAFATALASAQAVLADADATQNQVDAALTRLQSATAALQLKPTQPPVQPIQPGPVQPGPVQPGPVQPGPVQPVQPTPPPTQPVQPTPEQPGPEGPKQPEQPGPVQPGQDDPKKPGSGSEPEGNQEPGSKDHPSGSGLHPESGNTEQPTPSPGPAAGNGQAPQQGPSQAQPQAQPAAPASVPAPAAAQLVSALAAASSSAESSSADSEAAASAPTEQTPDPKDAPKITPKSYDNSADESEEDGRRTPYGAADSAEESSSSSSSSSRTPLVAALVTILAAAALFLVYRHNRGPSKPSGPTTSGM</sequence>
<evidence type="ECO:0000313" key="11">
    <source>
        <dbReference type="Proteomes" id="UP001321748"/>
    </source>
</evidence>
<feature type="active site" description="Charge relay system" evidence="5">
    <location>
        <position position="210"/>
    </location>
</feature>
<dbReference type="InterPro" id="IPR034213">
    <property type="entry name" value="S8_Vpr-like"/>
</dbReference>
<keyword evidence="8" id="KW-0472">Membrane</keyword>
<dbReference type="InterPro" id="IPR023827">
    <property type="entry name" value="Peptidase_S8_Asp-AS"/>
</dbReference>
<dbReference type="PROSITE" id="PS00138">
    <property type="entry name" value="SUBTILASE_SER"/>
    <property type="match status" value="1"/>
</dbReference>
<feature type="active site" description="Charge relay system" evidence="5">
    <location>
        <position position="286"/>
    </location>
</feature>
<dbReference type="PANTHER" id="PTHR43806:SF11">
    <property type="entry name" value="CEREVISIN-RELATED"/>
    <property type="match status" value="1"/>
</dbReference>
<evidence type="ECO:0000256" key="2">
    <source>
        <dbReference type="ARBA" id="ARBA00022670"/>
    </source>
</evidence>
<dbReference type="InterPro" id="IPR036852">
    <property type="entry name" value="Peptidase_S8/S53_dom_sf"/>
</dbReference>
<feature type="region of interest" description="Disordered" evidence="7">
    <location>
        <begin position="76"/>
        <end position="101"/>
    </location>
</feature>
<dbReference type="PROSITE" id="PS51257">
    <property type="entry name" value="PROKAR_LIPOPROTEIN"/>
    <property type="match status" value="1"/>
</dbReference>
<dbReference type="PROSITE" id="PS00136">
    <property type="entry name" value="SUBTILASE_ASP"/>
    <property type="match status" value="1"/>
</dbReference>
<feature type="compositionally biased region" description="Low complexity" evidence="7">
    <location>
        <begin position="2010"/>
        <end position="2020"/>
    </location>
</feature>
<feature type="domain" description="Peptidase S8/S53" evidence="9">
    <location>
        <begin position="201"/>
        <end position="523"/>
    </location>
</feature>
<evidence type="ECO:0000256" key="6">
    <source>
        <dbReference type="RuleBase" id="RU003355"/>
    </source>
</evidence>
<evidence type="ECO:0000259" key="9">
    <source>
        <dbReference type="Pfam" id="PF00082"/>
    </source>
</evidence>
<feature type="compositionally biased region" description="Pro residues" evidence="7">
    <location>
        <begin position="1797"/>
        <end position="1858"/>
    </location>
</feature>
<feature type="region of interest" description="Disordered" evidence="7">
    <location>
        <begin position="1797"/>
        <end position="2020"/>
    </location>
</feature>
<keyword evidence="2 5" id="KW-0645">Protease</keyword>
<keyword evidence="3 5" id="KW-0378">Hydrolase</keyword>
<dbReference type="PROSITE" id="PS51892">
    <property type="entry name" value="SUBTILASE"/>
    <property type="match status" value="1"/>
</dbReference>
<evidence type="ECO:0000256" key="3">
    <source>
        <dbReference type="ARBA" id="ARBA00022801"/>
    </source>
</evidence>
<keyword evidence="11" id="KW-1185">Reference proteome</keyword>
<dbReference type="RefSeq" id="WP_317643738.1">
    <property type="nucleotide sequence ID" value="NZ_AP026800.1"/>
</dbReference>
<dbReference type="Proteomes" id="UP001321748">
    <property type="component" value="Chromosome"/>
</dbReference>
<dbReference type="InterPro" id="IPR023828">
    <property type="entry name" value="Peptidase_S8_Ser-AS"/>
</dbReference>
<protein>
    <recommendedName>
        <fullName evidence="9">Peptidase S8/S53 domain-containing protein</fullName>
    </recommendedName>
</protein>
<proteinExistence type="inferred from homology"/>